<dbReference type="EMBL" id="JACJJW010000020">
    <property type="protein sequence ID" value="MBM6758725.1"/>
    <property type="molecule type" value="Genomic_DNA"/>
</dbReference>
<comment type="caution">
    <text evidence="1">The sequence shown here is derived from an EMBL/GenBank/DDBJ whole genome shotgun (WGS) entry which is preliminary data.</text>
</comment>
<accession>A0ABS2EVR1</accession>
<name>A0ABS2EVR1_9BACE</name>
<evidence type="ECO:0000313" key="2">
    <source>
        <dbReference type="Proteomes" id="UP000703295"/>
    </source>
</evidence>
<dbReference type="RefSeq" id="WP_204475900.1">
    <property type="nucleotide sequence ID" value="NZ_JACJJW010000020.1"/>
</dbReference>
<reference evidence="1 2" key="1">
    <citation type="journal article" date="2021" name="Sci. Rep.">
        <title>The distribution of antibiotic resistance genes in chicken gut microbiota commensals.</title>
        <authorList>
            <person name="Juricova H."/>
            <person name="Matiasovicova J."/>
            <person name="Kubasova T."/>
            <person name="Cejkova D."/>
            <person name="Rychlik I."/>
        </authorList>
    </citation>
    <scope>NUCLEOTIDE SEQUENCE [LARGE SCALE GENOMIC DNA]</scope>
    <source>
        <strain evidence="1 2">An801</strain>
    </source>
</reference>
<organism evidence="1 2">
    <name type="scientific">Bacteroides mediterraneensis</name>
    <dbReference type="NCBI Taxonomy" id="1841856"/>
    <lineage>
        <taxon>Bacteria</taxon>
        <taxon>Pseudomonadati</taxon>
        <taxon>Bacteroidota</taxon>
        <taxon>Bacteroidia</taxon>
        <taxon>Bacteroidales</taxon>
        <taxon>Bacteroidaceae</taxon>
        <taxon>Bacteroides</taxon>
    </lineage>
</organism>
<evidence type="ECO:0000313" key="1">
    <source>
        <dbReference type="EMBL" id="MBM6758725.1"/>
    </source>
</evidence>
<dbReference type="Proteomes" id="UP000703295">
    <property type="component" value="Unassembled WGS sequence"/>
</dbReference>
<proteinExistence type="predicted"/>
<gene>
    <name evidence="1" type="ORF">H6A31_08555</name>
</gene>
<sequence>MKYYVWVGMAVLLVGCQEETVEMPPEDYSKFISLKEADKLPLELGVPFNCFPKHPGDWGITPSDEFQKEDHNTYSIELNFYARADIHNRQDPTNLTAMVIQYLDADNRLVVDTLYDGKNCITSRERNGVLSFSGKQVDRTYTIEKKSGDLFYFAVFLSPYGRVDVSSEFYVNGDADDTFYGMQYEYSRNAESFHITDYGVDYLIYSKAMYLP</sequence>
<keyword evidence="2" id="KW-1185">Reference proteome</keyword>
<dbReference type="PROSITE" id="PS51257">
    <property type="entry name" value="PROKAR_LIPOPROTEIN"/>
    <property type="match status" value="1"/>
</dbReference>
<protein>
    <recommendedName>
        <fullName evidence="3">Lipoprotein</fullName>
    </recommendedName>
</protein>
<evidence type="ECO:0008006" key="3">
    <source>
        <dbReference type="Google" id="ProtNLM"/>
    </source>
</evidence>